<dbReference type="InterPro" id="IPR001433">
    <property type="entry name" value="OxRdtase_FAD/NAD-bd"/>
</dbReference>
<dbReference type="InterPro" id="IPR001041">
    <property type="entry name" value="2Fe-2S_ferredoxin-type"/>
</dbReference>
<dbReference type="GO" id="GO:0051536">
    <property type="term" value="F:iron-sulfur cluster binding"/>
    <property type="evidence" value="ECO:0007669"/>
    <property type="project" value="InterPro"/>
</dbReference>
<dbReference type="GO" id="GO:0016491">
    <property type="term" value="F:oxidoreductase activity"/>
    <property type="evidence" value="ECO:0007669"/>
    <property type="project" value="InterPro"/>
</dbReference>
<dbReference type="PRINTS" id="PR00410">
    <property type="entry name" value="PHEHYDRXLASE"/>
</dbReference>
<accession>A0A0S8FY43</accession>
<keyword evidence="1" id="KW-0813">Transport</keyword>
<dbReference type="Gene3D" id="2.40.30.10">
    <property type="entry name" value="Translation factors"/>
    <property type="match status" value="1"/>
</dbReference>
<dbReference type="PRINTS" id="PR00371">
    <property type="entry name" value="FPNCR"/>
</dbReference>
<dbReference type="InterPro" id="IPR036010">
    <property type="entry name" value="2Fe-2S_ferredoxin-like_sf"/>
</dbReference>
<dbReference type="PANTHER" id="PTHR43644:SF1">
    <property type="entry name" value="NAD(P)H-FLAVIN REDUCTASE"/>
    <property type="match status" value="1"/>
</dbReference>
<dbReference type="PROSITE" id="PS51085">
    <property type="entry name" value="2FE2S_FER_2"/>
    <property type="match status" value="1"/>
</dbReference>
<dbReference type="AlphaFoldDB" id="A0A0S8FY43"/>
<protein>
    <submittedName>
        <fullName evidence="7">Oxidoreductase</fullName>
    </submittedName>
</protein>
<reference evidence="7 8" key="1">
    <citation type="journal article" date="2015" name="Microbiome">
        <title>Genomic resolution of linkages in carbon, nitrogen, and sulfur cycling among widespread estuary sediment bacteria.</title>
        <authorList>
            <person name="Baker B.J."/>
            <person name="Lazar C.S."/>
            <person name="Teske A.P."/>
            <person name="Dick G.J."/>
        </authorList>
    </citation>
    <scope>NUCLEOTIDE SEQUENCE [LARGE SCALE GENOMIC DNA]</scope>
    <source>
        <strain evidence="7">SM23_42</strain>
    </source>
</reference>
<dbReference type="STRING" id="1703779.AMJ83_01155"/>
<evidence type="ECO:0000313" key="7">
    <source>
        <dbReference type="EMBL" id="KPK64900.1"/>
    </source>
</evidence>
<dbReference type="Proteomes" id="UP000051373">
    <property type="component" value="Unassembled WGS sequence"/>
</dbReference>
<dbReference type="SUPFAM" id="SSF52343">
    <property type="entry name" value="Ferredoxin reductase-like, C-terminal NADP-linked domain"/>
    <property type="match status" value="1"/>
</dbReference>
<dbReference type="SUPFAM" id="SSF63380">
    <property type="entry name" value="Riboflavin synthase domain-like"/>
    <property type="match status" value="1"/>
</dbReference>
<sequence length="371" mass="41280">MMASFVVPITVISGIGAILAAVLVFAERVITNYGDVQVDINQGDKKLTVRGGGSLLETLTTQKIFIPSACGGRGTCGYCKVKVSEGAGPLLPTEEPYMDAQERGEGIRLSCQIKLRNDLKIEIPAELLTIKEYLCTCDEIIDYTYDIKQFRLTVLDGQLMKYTPGQYVQVLAPQYDKSNEEVYRAYSISSDPADKRAIELIVRRVSDGICTTYLFDYLKKGDKVRINGPYGRFYLRDTSAPVIFIAGGSGIAPIKCMLHDMKNNNNARKSIFFFGIRTTKDLFLEQEMKQLETELPKFKFVPVISQPEPGAPWQGAVGRVTNVAEDYLKQQDDVGNYEGYLCGSPGMIDASVEILTKCGITEDKIYYDKFS</sequence>
<dbReference type="InterPro" id="IPR001709">
    <property type="entry name" value="Flavoprot_Pyr_Nucl_cyt_Rdtase"/>
</dbReference>
<proteinExistence type="predicted"/>
<gene>
    <name evidence="7" type="ORF">AMJ83_01155</name>
</gene>
<name>A0A0S8FY43_UNCW3</name>
<keyword evidence="4" id="KW-0408">Iron</keyword>
<dbReference type="EMBL" id="LJUJ01000001">
    <property type="protein sequence ID" value="KPK64900.1"/>
    <property type="molecule type" value="Genomic_DNA"/>
</dbReference>
<dbReference type="PATRIC" id="fig|1703779.3.peg.313"/>
<dbReference type="InterPro" id="IPR008333">
    <property type="entry name" value="Cbr1-like_FAD-bd_dom"/>
</dbReference>
<feature type="domain" description="FAD-binding FR-type" evidence="6">
    <location>
        <begin position="130"/>
        <end position="236"/>
    </location>
</feature>
<dbReference type="Gene3D" id="3.40.50.80">
    <property type="entry name" value="Nucleotide-binding domain of ferredoxin-NADP reductase (FNR) module"/>
    <property type="match status" value="1"/>
</dbReference>
<dbReference type="SUPFAM" id="SSF54292">
    <property type="entry name" value="2Fe-2S ferredoxin-like"/>
    <property type="match status" value="1"/>
</dbReference>
<evidence type="ECO:0000256" key="3">
    <source>
        <dbReference type="ARBA" id="ARBA00022827"/>
    </source>
</evidence>
<dbReference type="PROSITE" id="PS51384">
    <property type="entry name" value="FAD_FR"/>
    <property type="match status" value="1"/>
</dbReference>
<keyword evidence="3" id="KW-0274">FAD</keyword>
<feature type="domain" description="2Fe-2S ferredoxin-type" evidence="5">
    <location>
        <begin position="34"/>
        <end position="127"/>
    </location>
</feature>
<dbReference type="InterPro" id="IPR017927">
    <property type="entry name" value="FAD-bd_FR_type"/>
</dbReference>
<dbReference type="Gene3D" id="3.10.20.30">
    <property type="match status" value="1"/>
</dbReference>
<dbReference type="Pfam" id="PF00111">
    <property type="entry name" value="Fer2"/>
    <property type="match status" value="1"/>
</dbReference>
<dbReference type="Pfam" id="PF00970">
    <property type="entry name" value="FAD_binding_6"/>
    <property type="match status" value="1"/>
</dbReference>
<evidence type="ECO:0000256" key="4">
    <source>
        <dbReference type="ARBA" id="ARBA00023004"/>
    </source>
</evidence>
<evidence type="ECO:0000256" key="2">
    <source>
        <dbReference type="ARBA" id="ARBA00022630"/>
    </source>
</evidence>
<comment type="caution">
    <text evidence="7">The sequence shown here is derived from an EMBL/GenBank/DDBJ whole genome shotgun (WGS) entry which is preliminary data.</text>
</comment>
<evidence type="ECO:0000256" key="1">
    <source>
        <dbReference type="ARBA" id="ARBA00022448"/>
    </source>
</evidence>
<evidence type="ECO:0000259" key="5">
    <source>
        <dbReference type="PROSITE" id="PS51085"/>
    </source>
</evidence>
<dbReference type="InterPro" id="IPR017938">
    <property type="entry name" value="Riboflavin_synthase-like_b-brl"/>
</dbReference>
<keyword evidence="2" id="KW-0285">Flavoprotein</keyword>
<dbReference type="PANTHER" id="PTHR43644">
    <property type="entry name" value="NA(+)-TRANSLOCATING NADH-QUINONE REDUCTASE SUBUNIT"/>
    <property type="match status" value="1"/>
</dbReference>
<dbReference type="InterPro" id="IPR012675">
    <property type="entry name" value="Beta-grasp_dom_sf"/>
</dbReference>
<dbReference type="Pfam" id="PF00175">
    <property type="entry name" value="NAD_binding_1"/>
    <property type="match status" value="1"/>
</dbReference>
<evidence type="ECO:0000313" key="8">
    <source>
        <dbReference type="Proteomes" id="UP000051373"/>
    </source>
</evidence>
<organism evidence="7 8">
    <name type="scientific">candidate division WOR_3 bacterium SM23_42</name>
    <dbReference type="NCBI Taxonomy" id="1703779"/>
    <lineage>
        <taxon>Bacteria</taxon>
        <taxon>Bacteria division WOR-3</taxon>
    </lineage>
</organism>
<dbReference type="InterPro" id="IPR039261">
    <property type="entry name" value="FNR_nucleotide-bd"/>
</dbReference>
<evidence type="ECO:0000259" key="6">
    <source>
        <dbReference type="PROSITE" id="PS51384"/>
    </source>
</evidence>
<dbReference type="CDD" id="cd00207">
    <property type="entry name" value="fer2"/>
    <property type="match status" value="1"/>
</dbReference>